<comment type="caution">
    <text evidence="19">The sequence shown here is derived from an EMBL/GenBank/DDBJ whole genome shotgun (WGS) entry which is preliminary data.</text>
</comment>
<dbReference type="GO" id="GO:0052906">
    <property type="term" value="F:tRNA (guanine(37)-N1)-methyltransferase activity"/>
    <property type="evidence" value="ECO:0007669"/>
    <property type="project" value="UniProtKB-EC"/>
</dbReference>
<dbReference type="Proteomes" id="UP001198151">
    <property type="component" value="Unassembled WGS sequence"/>
</dbReference>
<evidence type="ECO:0000256" key="10">
    <source>
        <dbReference type="ARBA" id="ARBA00022691"/>
    </source>
</evidence>
<evidence type="ECO:0000256" key="9">
    <source>
        <dbReference type="ARBA" id="ARBA00022679"/>
    </source>
</evidence>
<comment type="function">
    <text evidence="1 15 16">Specifically methylates guanosine-37 in various tRNAs.</text>
</comment>
<evidence type="ECO:0000256" key="17">
    <source>
        <dbReference type="SAM" id="Coils"/>
    </source>
</evidence>
<reference evidence="19 20" key="1">
    <citation type="submission" date="2021-10" db="EMBL/GenBank/DDBJ databases">
        <title>Anaerobic single-cell dispensing facilitates the cultivation of human gut bacteria.</title>
        <authorList>
            <person name="Afrizal A."/>
        </authorList>
    </citation>
    <scope>NUCLEOTIDE SEQUENCE [LARGE SCALE GENOMIC DNA]</scope>
    <source>
        <strain evidence="19 20">CLA-AA-H200</strain>
    </source>
</reference>
<comment type="catalytic activity">
    <reaction evidence="14 15 16">
        <text>guanosine(37) in tRNA + S-adenosyl-L-methionine = N(1)-methylguanosine(37) in tRNA + S-adenosyl-L-homocysteine + H(+)</text>
        <dbReference type="Rhea" id="RHEA:36899"/>
        <dbReference type="Rhea" id="RHEA-COMP:10145"/>
        <dbReference type="Rhea" id="RHEA-COMP:10147"/>
        <dbReference type="ChEBI" id="CHEBI:15378"/>
        <dbReference type="ChEBI" id="CHEBI:57856"/>
        <dbReference type="ChEBI" id="CHEBI:59789"/>
        <dbReference type="ChEBI" id="CHEBI:73542"/>
        <dbReference type="ChEBI" id="CHEBI:74269"/>
        <dbReference type="EC" id="2.1.1.228"/>
    </reaction>
</comment>
<evidence type="ECO:0000256" key="12">
    <source>
        <dbReference type="ARBA" id="ARBA00029736"/>
    </source>
</evidence>
<keyword evidence="10 15" id="KW-0949">S-adenosyl-L-methionine</keyword>
<comment type="subunit">
    <text evidence="4 15 16">Homodimer.</text>
</comment>
<dbReference type="PANTHER" id="PTHR46417">
    <property type="entry name" value="TRNA (GUANINE-N(1)-)-METHYLTRANSFERASE"/>
    <property type="match status" value="1"/>
</dbReference>
<evidence type="ECO:0000256" key="13">
    <source>
        <dbReference type="ARBA" id="ARBA00033392"/>
    </source>
</evidence>
<keyword evidence="8 15" id="KW-0489">Methyltransferase</keyword>
<keyword evidence="11 15" id="KW-0819">tRNA processing</keyword>
<evidence type="ECO:0000256" key="3">
    <source>
        <dbReference type="ARBA" id="ARBA00007630"/>
    </source>
</evidence>
<organism evidence="19 20">
    <name type="scientific">Ruminococcus turbiniformis</name>
    <dbReference type="NCBI Taxonomy" id="2881258"/>
    <lineage>
        <taxon>Bacteria</taxon>
        <taxon>Bacillati</taxon>
        <taxon>Bacillota</taxon>
        <taxon>Clostridia</taxon>
        <taxon>Eubacteriales</taxon>
        <taxon>Oscillospiraceae</taxon>
        <taxon>Ruminococcus</taxon>
    </lineage>
</organism>
<keyword evidence="20" id="KW-1185">Reference proteome</keyword>
<dbReference type="SUPFAM" id="SSF75217">
    <property type="entry name" value="alpha/beta knot"/>
    <property type="match status" value="2"/>
</dbReference>
<gene>
    <name evidence="15 19" type="primary">trmD</name>
    <name evidence="19" type="ORF">LKD70_10870</name>
</gene>
<dbReference type="EMBL" id="JAJEQX010000018">
    <property type="protein sequence ID" value="MCC2254913.1"/>
    <property type="molecule type" value="Genomic_DNA"/>
</dbReference>
<dbReference type="InterPro" id="IPR016009">
    <property type="entry name" value="tRNA_MeTrfase_TRMD/TRM10"/>
</dbReference>
<dbReference type="NCBIfam" id="NF000648">
    <property type="entry name" value="PRK00026.1"/>
    <property type="match status" value="1"/>
</dbReference>
<comment type="similarity">
    <text evidence="3 15 16">Belongs to the RNA methyltransferase TrmD family.</text>
</comment>
<feature type="binding site" evidence="15">
    <location>
        <position position="160"/>
    </location>
    <ligand>
        <name>S-adenosyl-L-methionine</name>
        <dbReference type="ChEBI" id="CHEBI:59789"/>
    </ligand>
</feature>
<protein>
    <recommendedName>
        <fullName evidence="6 15">tRNA (guanine-N(1)-)-methyltransferase</fullName>
        <ecNumber evidence="5 15">2.1.1.228</ecNumber>
    </recommendedName>
    <alternativeName>
        <fullName evidence="12 15">M1G-methyltransferase</fullName>
    </alternativeName>
    <alternativeName>
        <fullName evidence="13 15">tRNA [GM37] methyltransferase</fullName>
    </alternativeName>
</protein>
<keyword evidence="17" id="KW-0175">Coiled coil</keyword>
<dbReference type="InterPro" id="IPR023148">
    <property type="entry name" value="tRNA_m1G_MeTrfase_C_sf"/>
</dbReference>
<accession>A0ABS8FXY2</accession>
<keyword evidence="7 15" id="KW-0963">Cytoplasm</keyword>
<dbReference type="CDD" id="cd18080">
    <property type="entry name" value="TrmD-like"/>
    <property type="match status" value="1"/>
</dbReference>
<evidence type="ECO:0000313" key="20">
    <source>
        <dbReference type="Proteomes" id="UP001198151"/>
    </source>
</evidence>
<evidence type="ECO:0000256" key="14">
    <source>
        <dbReference type="ARBA" id="ARBA00047783"/>
    </source>
</evidence>
<dbReference type="Gene3D" id="3.40.1280.10">
    <property type="match status" value="1"/>
</dbReference>
<evidence type="ECO:0000256" key="8">
    <source>
        <dbReference type="ARBA" id="ARBA00022603"/>
    </source>
</evidence>
<comment type="subcellular location">
    <subcellularLocation>
        <location evidence="2 15 16">Cytoplasm</location>
    </subcellularLocation>
</comment>
<dbReference type="InterPro" id="IPR002649">
    <property type="entry name" value="tRNA_m1G_MeTrfase_TrmD"/>
</dbReference>
<evidence type="ECO:0000256" key="7">
    <source>
        <dbReference type="ARBA" id="ARBA00022490"/>
    </source>
</evidence>
<evidence type="ECO:0000256" key="4">
    <source>
        <dbReference type="ARBA" id="ARBA00011738"/>
    </source>
</evidence>
<evidence type="ECO:0000259" key="18">
    <source>
        <dbReference type="Pfam" id="PF01746"/>
    </source>
</evidence>
<keyword evidence="9 15" id="KW-0808">Transferase</keyword>
<feature type="coiled-coil region" evidence="17">
    <location>
        <begin position="95"/>
        <end position="122"/>
    </location>
</feature>
<dbReference type="InterPro" id="IPR029026">
    <property type="entry name" value="tRNA_m1G_MTases_N"/>
</dbReference>
<evidence type="ECO:0000256" key="15">
    <source>
        <dbReference type="HAMAP-Rule" id="MF_00605"/>
    </source>
</evidence>
<dbReference type="NCBIfam" id="TIGR00088">
    <property type="entry name" value="trmD"/>
    <property type="match status" value="1"/>
</dbReference>
<dbReference type="Pfam" id="PF01746">
    <property type="entry name" value="tRNA_m1G_MT"/>
    <property type="match status" value="2"/>
</dbReference>
<dbReference type="RefSeq" id="WP_227708047.1">
    <property type="nucleotide sequence ID" value="NZ_JAJEQX010000018.1"/>
</dbReference>
<proteinExistence type="inferred from homology"/>
<dbReference type="InterPro" id="IPR029028">
    <property type="entry name" value="Alpha/beta_knot_MTases"/>
</dbReference>
<evidence type="ECO:0000256" key="1">
    <source>
        <dbReference type="ARBA" id="ARBA00002634"/>
    </source>
</evidence>
<dbReference type="PANTHER" id="PTHR46417:SF1">
    <property type="entry name" value="TRNA (GUANINE-N(1)-)-METHYLTRANSFERASE"/>
    <property type="match status" value="1"/>
</dbReference>
<evidence type="ECO:0000256" key="6">
    <source>
        <dbReference type="ARBA" id="ARBA00014679"/>
    </source>
</evidence>
<evidence type="ECO:0000256" key="16">
    <source>
        <dbReference type="RuleBase" id="RU003464"/>
    </source>
</evidence>
<evidence type="ECO:0000256" key="11">
    <source>
        <dbReference type="ARBA" id="ARBA00022694"/>
    </source>
</evidence>
<dbReference type="Gene3D" id="1.10.1270.20">
    <property type="entry name" value="tRNA(m1g37)methyltransferase, domain 2"/>
    <property type="match status" value="1"/>
</dbReference>
<feature type="binding site" evidence="15">
    <location>
        <begin position="180"/>
        <end position="185"/>
    </location>
    <ligand>
        <name>S-adenosyl-L-methionine</name>
        <dbReference type="ChEBI" id="CHEBI:59789"/>
    </ligand>
</feature>
<evidence type="ECO:0000313" key="19">
    <source>
        <dbReference type="EMBL" id="MCC2254913.1"/>
    </source>
</evidence>
<dbReference type="HAMAP" id="MF_00605">
    <property type="entry name" value="TrmD"/>
    <property type="match status" value="1"/>
</dbReference>
<name>A0ABS8FXY2_9FIRM</name>
<evidence type="ECO:0000256" key="5">
    <source>
        <dbReference type="ARBA" id="ARBA00012807"/>
    </source>
</evidence>
<feature type="domain" description="tRNA methyltransferase TRMD/TRM10-type" evidence="18">
    <location>
        <begin position="110"/>
        <end position="273"/>
    </location>
</feature>
<evidence type="ECO:0000256" key="2">
    <source>
        <dbReference type="ARBA" id="ARBA00004496"/>
    </source>
</evidence>
<dbReference type="EC" id="2.1.1.228" evidence="5 15"/>
<feature type="domain" description="tRNA methyltransferase TRMD/TRM10-type" evidence="18">
    <location>
        <begin position="1"/>
        <end position="79"/>
    </location>
</feature>
<sequence length="291" mass="32324">MNFHILTLFPEMVSNGLNTSIIGRAVSAGLLSIEAVNIRDFAFNKHQSVDDYPYGGGAGMLMQAEPVYLAYESVAEKIRQRTAAAEETSDAAGEAAALSEEMADAAGEAAALSEEMADAAKEEKSGKKPRVVYLSPQGSVFDQKMAEELAQEEDLILLCGHYEGIDERVLEEIVTDYVSIGDYVLTGGELPAMVMVDAISRLVPGVLHNDVSAEFESFQDNLLEYPQYSRPEEWHGKKVPPVLLSGHHANIEKWRREQSILRTYERRPDLLEKAELTGKERKWLEETTQMK</sequence>
<dbReference type="GO" id="GO:0032259">
    <property type="term" value="P:methylation"/>
    <property type="evidence" value="ECO:0007669"/>
    <property type="project" value="UniProtKB-KW"/>
</dbReference>
<dbReference type="PIRSF" id="PIRSF000386">
    <property type="entry name" value="tRNA_mtase"/>
    <property type="match status" value="1"/>
</dbReference>